<evidence type="ECO:0000313" key="3">
    <source>
        <dbReference type="Proteomes" id="UP001396334"/>
    </source>
</evidence>
<reference evidence="2 3" key="1">
    <citation type="journal article" date="2024" name="G3 (Bethesda)">
        <title>Genome assembly of Hibiscus sabdariffa L. provides insights into metabolisms of medicinal natural products.</title>
        <authorList>
            <person name="Kim T."/>
        </authorList>
    </citation>
    <scope>NUCLEOTIDE SEQUENCE [LARGE SCALE GENOMIC DNA]</scope>
    <source>
        <strain evidence="2">TK-2024</strain>
        <tissue evidence="2">Old leaves</tissue>
    </source>
</reference>
<evidence type="ECO:0000256" key="1">
    <source>
        <dbReference type="SAM" id="MobiDB-lite"/>
    </source>
</evidence>
<comment type="caution">
    <text evidence="2">The sequence shown here is derived from an EMBL/GenBank/DDBJ whole genome shotgun (WGS) entry which is preliminary data.</text>
</comment>
<feature type="region of interest" description="Disordered" evidence="1">
    <location>
        <begin position="1"/>
        <end position="22"/>
    </location>
</feature>
<evidence type="ECO:0000313" key="2">
    <source>
        <dbReference type="EMBL" id="KAK8979617.1"/>
    </source>
</evidence>
<dbReference type="EMBL" id="JBBPBN010000101">
    <property type="protein sequence ID" value="KAK8979617.1"/>
    <property type="molecule type" value="Genomic_DNA"/>
</dbReference>
<proteinExistence type="predicted"/>
<dbReference type="Proteomes" id="UP001396334">
    <property type="component" value="Unassembled WGS sequence"/>
</dbReference>
<sequence length="103" mass="11350">MATIEVTKQRVRQPGNLKTQQPSVDHVKSLRYNVGLSGWCCDDENDESSRSYGCLVKMVKIRRINSIVERLTLFRFAAMSGGTVVSEALPSTANAKSISGFLV</sequence>
<protein>
    <submittedName>
        <fullName evidence="2">Uncharacterized protein</fullName>
    </submittedName>
</protein>
<gene>
    <name evidence="2" type="ORF">V6N11_073609</name>
</gene>
<accession>A0ABR2NTX0</accession>
<keyword evidence="3" id="KW-1185">Reference proteome</keyword>
<name>A0ABR2NTX0_9ROSI</name>
<organism evidence="2 3">
    <name type="scientific">Hibiscus sabdariffa</name>
    <name type="common">roselle</name>
    <dbReference type="NCBI Taxonomy" id="183260"/>
    <lineage>
        <taxon>Eukaryota</taxon>
        <taxon>Viridiplantae</taxon>
        <taxon>Streptophyta</taxon>
        <taxon>Embryophyta</taxon>
        <taxon>Tracheophyta</taxon>
        <taxon>Spermatophyta</taxon>
        <taxon>Magnoliopsida</taxon>
        <taxon>eudicotyledons</taxon>
        <taxon>Gunneridae</taxon>
        <taxon>Pentapetalae</taxon>
        <taxon>rosids</taxon>
        <taxon>malvids</taxon>
        <taxon>Malvales</taxon>
        <taxon>Malvaceae</taxon>
        <taxon>Malvoideae</taxon>
        <taxon>Hibiscus</taxon>
    </lineage>
</organism>